<dbReference type="EMBL" id="JAIKTS010000004">
    <property type="protein sequence ID" value="MCL7715540.1"/>
    <property type="molecule type" value="Genomic_DNA"/>
</dbReference>
<evidence type="ECO:0000313" key="2">
    <source>
        <dbReference type="EMBL" id="MCL7715540.1"/>
    </source>
</evidence>
<protein>
    <recommendedName>
        <fullName evidence="4">Polymer-forming cytoskeletal protein</fullName>
    </recommendedName>
</protein>
<evidence type="ECO:0000313" key="3">
    <source>
        <dbReference type="Proteomes" id="UP001431235"/>
    </source>
</evidence>
<feature type="signal peptide" evidence="1">
    <location>
        <begin position="1"/>
        <end position="18"/>
    </location>
</feature>
<reference evidence="2 3" key="1">
    <citation type="submission" date="2021-08" db="EMBL/GenBank/DDBJ databases">
        <title>Novel members of of the genus Stenotrophomonas from differernt environment.</title>
        <authorList>
            <person name="Deng Y."/>
        </authorList>
    </citation>
    <scope>NUCLEOTIDE SEQUENCE [LARGE SCALE GENOMIC DNA]</scope>
    <source>
        <strain evidence="2 3">CPCC 101365</strain>
    </source>
</reference>
<proteinExistence type="predicted"/>
<comment type="caution">
    <text evidence="2">The sequence shown here is derived from an EMBL/GenBank/DDBJ whole genome shotgun (WGS) entry which is preliminary data.</text>
</comment>
<feature type="chain" id="PRO_5046702481" description="Polymer-forming cytoskeletal protein" evidence="1">
    <location>
        <begin position="19"/>
        <end position="217"/>
    </location>
</feature>
<keyword evidence="1" id="KW-0732">Signal</keyword>
<sequence>MKRLLLLALLLPLGQAMAGDDISKVNGSIRTDANGVYRDLDTVNGSIHLASHVRARDVDTVNGSIRADEYVQARNLETVNGTIRSGTGLVVSGGLETVNGSIFVDQGGRISDDVETVNGSIGLVRSEVGGDVKTVNGDITIGVGSHVRGGVRVSKPTFSLSLTPPRRPRVIVGPEAVVEGTLSFEREVRLYVHESARIGPVSGATVRRFDTESAPRD</sequence>
<evidence type="ECO:0000256" key="1">
    <source>
        <dbReference type="SAM" id="SignalP"/>
    </source>
</evidence>
<keyword evidence="3" id="KW-1185">Reference proteome</keyword>
<gene>
    <name evidence="2" type="ORF">K5L01_12895</name>
</gene>
<dbReference type="RefSeq" id="WP_250064960.1">
    <property type="nucleotide sequence ID" value="NZ_JAIKTS010000004.1"/>
</dbReference>
<dbReference type="Proteomes" id="UP001431235">
    <property type="component" value="Unassembled WGS sequence"/>
</dbReference>
<name>A0ABT0SJM7_9GAMM</name>
<evidence type="ECO:0008006" key="4">
    <source>
        <dbReference type="Google" id="ProtNLM"/>
    </source>
</evidence>
<accession>A0ABT0SJM7</accession>
<organism evidence="2 3">
    <name type="scientific">Stenotrophomonas mori</name>
    <dbReference type="NCBI Taxonomy" id="2871096"/>
    <lineage>
        <taxon>Bacteria</taxon>
        <taxon>Pseudomonadati</taxon>
        <taxon>Pseudomonadota</taxon>
        <taxon>Gammaproteobacteria</taxon>
        <taxon>Lysobacterales</taxon>
        <taxon>Lysobacteraceae</taxon>
        <taxon>Stenotrophomonas</taxon>
    </lineage>
</organism>